<evidence type="ECO:0000256" key="1">
    <source>
        <dbReference type="SAM" id="MobiDB-lite"/>
    </source>
</evidence>
<feature type="compositionally biased region" description="Basic and acidic residues" evidence="1">
    <location>
        <begin position="198"/>
        <end position="209"/>
    </location>
</feature>
<dbReference type="RefSeq" id="WP_040142605.1">
    <property type="nucleotide sequence ID" value="NZ_CP006991.1"/>
</dbReference>
<gene>
    <name evidence="2" type="ORF">IE4771_PE00079</name>
</gene>
<dbReference type="Proteomes" id="UP000027180">
    <property type="component" value="Plasmid pRetIE4771e"/>
</dbReference>
<keyword evidence="2" id="KW-0614">Plasmid</keyword>
<dbReference type="AlphaFoldDB" id="A0A060IH73"/>
<dbReference type="EMBL" id="CP006991">
    <property type="protein sequence ID" value="AIC31305.1"/>
    <property type="molecule type" value="Genomic_DNA"/>
</dbReference>
<geneLocation type="plasmid" evidence="2 3">
    <name>pRetIE4771e</name>
</geneLocation>
<organism evidence="2 3">
    <name type="scientific">Rhizobium etli bv. mimosae str. IE4771</name>
    <dbReference type="NCBI Taxonomy" id="1432050"/>
    <lineage>
        <taxon>Bacteria</taxon>
        <taxon>Pseudomonadati</taxon>
        <taxon>Pseudomonadota</taxon>
        <taxon>Alphaproteobacteria</taxon>
        <taxon>Hyphomicrobiales</taxon>
        <taxon>Rhizobiaceae</taxon>
        <taxon>Rhizobium/Agrobacterium group</taxon>
        <taxon>Rhizobium</taxon>
    </lineage>
</organism>
<dbReference type="OrthoDB" id="5379851at2"/>
<dbReference type="HOGENOM" id="CLU_677697_0_0_5"/>
<evidence type="ECO:0000313" key="2">
    <source>
        <dbReference type="EMBL" id="AIC31305.1"/>
    </source>
</evidence>
<accession>A0A060IH73</accession>
<sequence>MNTIFWSWQSDLAERVTRNVIREALAGAIEDLDVELDERHELTSDTQGVAGSPDIVATILAKIASAKVFVGDVTPLAVSPKGKALANPNVLIELGYAKRAIGLERVILVWNSAFEGATIDQLPFDMRGRRAPISFHLPAGATTAELRVVREKLRKDLRGALRLSIAAGSSAAAPSAPSWQPTDRSPGLWFNPENRLTINEDGRPGRKEMSPGPYRYVRILPRSWKVPAEFGLDGQHPAILGPTQGSSWGSTKGGFLVFTGSFRTGLELPLRNMVMQFRESGELWGVDPFESNGETGERFFADAAISHFFAFIRDNLPVLARQGAKGPYEVIMGVTSLEGRHWVTQARWGGNPVALEESAEAKFTLNGTNEEQWLDALVPAWGTIASAFGVGQPPRDVMLQQIRGGR</sequence>
<evidence type="ECO:0008006" key="4">
    <source>
        <dbReference type="Google" id="ProtNLM"/>
    </source>
</evidence>
<feature type="region of interest" description="Disordered" evidence="1">
    <location>
        <begin position="172"/>
        <end position="210"/>
    </location>
</feature>
<evidence type="ECO:0000313" key="3">
    <source>
        <dbReference type="Proteomes" id="UP000027180"/>
    </source>
</evidence>
<proteinExistence type="predicted"/>
<protein>
    <recommendedName>
        <fullName evidence="4">CD-NTase-associated protein 12/Pycsar effector protein TIR domain-containing protein</fullName>
    </recommendedName>
</protein>
<reference evidence="2 3" key="1">
    <citation type="submission" date="2013-12" db="EMBL/GenBank/DDBJ databases">
        <title>Complete genome sequence of Rhizobium etli bv. mimosae IE4771.</title>
        <authorList>
            <person name="Bustos P."/>
            <person name="Santamaria R.I."/>
            <person name="Lozano L."/>
            <person name="Ormeno-Orrillo E."/>
            <person name="Rogel M.A."/>
            <person name="Romero D."/>
            <person name="Cevallos M.A."/>
            <person name="Martinez-Romero E."/>
            <person name="Gonzalez V."/>
        </authorList>
    </citation>
    <scope>NUCLEOTIDE SEQUENCE [LARGE SCALE GENOMIC DNA]</scope>
    <source>
        <strain evidence="2 3">IE4771</strain>
        <plasmid evidence="3">Plasmid pRetIE4771e</plasmid>
    </source>
</reference>
<dbReference type="KEGG" id="rei:IE4771_PE00079"/>
<name>A0A060IH73_RHIET</name>